<dbReference type="SUPFAM" id="SSF56601">
    <property type="entry name" value="beta-lactamase/transpeptidase-like"/>
    <property type="match status" value="1"/>
</dbReference>
<sequence length="300" mass="34502">MLVSQLNKALEQAKVSSCLVHAEGKLVYHYEQSPNVSHALMPINSCTKSIVSALYCIGLQRGLLPRPEEKISQFFPELQHAADQRKRSITVEHLLTLTAGFTWQEFGGTNHFPRMTRTEDWIDFVLQQPLRYAPGEIWTYNSGISQLLASLIERASGRSLASLAEEYLFHPLDIADYRWKQTPQGEYTGGFGMELTAHDMLKFGLLYLQQGLWQNKQVISSELCIASTTAHIEVEEPERGQYGWHWWCEQEEQNPYYYARGYGGQFIIVVPKLQLVVVFTRNQKHKTTSPLLIFRNLLHR</sequence>
<dbReference type="EMBL" id="BOSE01000003">
    <property type="protein sequence ID" value="GIP16438.1"/>
    <property type="molecule type" value="Genomic_DNA"/>
</dbReference>
<dbReference type="PANTHER" id="PTHR43283">
    <property type="entry name" value="BETA-LACTAMASE-RELATED"/>
    <property type="match status" value="1"/>
</dbReference>
<evidence type="ECO:0000313" key="2">
    <source>
        <dbReference type="EMBL" id="GIP16438.1"/>
    </source>
</evidence>
<evidence type="ECO:0000259" key="1">
    <source>
        <dbReference type="Pfam" id="PF00144"/>
    </source>
</evidence>
<dbReference type="Gene3D" id="3.40.710.10">
    <property type="entry name" value="DD-peptidase/beta-lactamase superfamily"/>
    <property type="match status" value="1"/>
</dbReference>
<feature type="domain" description="Beta-lactamase-related" evidence="1">
    <location>
        <begin position="24"/>
        <end position="288"/>
    </location>
</feature>
<dbReference type="Proteomes" id="UP000683139">
    <property type="component" value="Unassembled WGS sequence"/>
</dbReference>
<proteinExistence type="predicted"/>
<dbReference type="RefSeq" id="WP_213514692.1">
    <property type="nucleotide sequence ID" value="NZ_BOSE01000003.1"/>
</dbReference>
<dbReference type="InterPro" id="IPR050789">
    <property type="entry name" value="Diverse_Enzym_Activities"/>
</dbReference>
<reference evidence="2" key="1">
    <citation type="submission" date="2021-03" db="EMBL/GenBank/DDBJ databases">
        <title>Antimicrobial resistance genes in bacteria isolated from Japanese honey, and their potential for conferring macrolide and lincosamide resistance in the American foulbrood pathogen Paenibacillus larvae.</title>
        <authorList>
            <person name="Okamoto M."/>
            <person name="Kumagai M."/>
            <person name="Kanamori H."/>
            <person name="Takamatsu D."/>
        </authorList>
    </citation>
    <scope>NUCLEOTIDE SEQUENCE</scope>
    <source>
        <strain evidence="2">J40TS1</strain>
    </source>
</reference>
<evidence type="ECO:0000313" key="3">
    <source>
        <dbReference type="Proteomes" id="UP000683139"/>
    </source>
</evidence>
<dbReference type="PANTHER" id="PTHR43283:SF7">
    <property type="entry name" value="BETA-LACTAMASE-RELATED DOMAIN-CONTAINING PROTEIN"/>
    <property type="match status" value="1"/>
</dbReference>
<organism evidence="2 3">
    <name type="scientific">Paenibacillus montaniterrae</name>
    <dbReference type="NCBI Taxonomy" id="429341"/>
    <lineage>
        <taxon>Bacteria</taxon>
        <taxon>Bacillati</taxon>
        <taxon>Bacillota</taxon>
        <taxon>Bacilli</taxon>
        <taxon>Bacillales</taxon>
        <taxon>Paenibacillaceae</taxon>
        <taxon>Paenibacillus</taxon>
    </lineage>
</organism>
<dbReference type="GO" id="GO:0016787">
    <property type="term" value="F:hydrolase activity"/>
    <property type="evidence" value="ECO:0007669"/>
    <property type="project" value="UniProtKB-KW"/>
</dbReference>
<gene>
    <name evidence="2" type="ORF">J40TS1_20800</name>
</gene>
<protein>
    <submittedName>
        <fullName evidence="2">6-aminohexanoate-dimer hydrolase</fullName>
    </submittedName>
</protein>
<dbReference type="Pfam" id="PF00144">
    <property type="entry name" value="Beta-lactamase"/>
    <property type="match status" value="1"/>
</dbReference>
<keyword evidence="2" id="KW-0378">Hydrolase</keyword>
<dbReference type="InterPro" id="IPR012338">
    <property type="entry name" value="Beta-lactam/transpept-like"/>
</dbReference>
<comment type="caution">
    <text evidence="2">The sequence shown here is derived from an EMBL/GenBank/DDBJ whole genome shotgun (WGS) entry which is preliminary data.</text>
</comment>
<dbReference type="InterPro" id="IPR001466">
    <property type="entry name" value="Beta-lactam-related"/>
</dbReference>
<keyword evidence="3" id="KW-1185">Reference proteome</keyword>
<dbReference type="AlphaFoldDB" id="A0A919YM77"/>
<accession>A0A919YM77</accession>
<name>A0A919YM77_9BACL</name>